<reference evidence="1" key="1">
    <citation type="submission" date="2023-10" db="EMBL/GenBank/DDBJ databases">
        <authorList>
            <person name="Rodriguez Cubillos JULIANA M."/>
            <person name="De Vega J."/>
        </authorList>
    </citation>
    <scope>NUCLEOTIDE SEQUENCE</scope>
</reference>
<dbReference type="Proteomes" id="UP001177021">
    <property type="component" value="Unassembled WGS sequence"/>
</dbReference>
<evidence type="ECO:0000313" key="1">
    <source>
        <dbReference type="EMBL" id="CAJ2675813.1"/>
    </source>
</evidence>
<organism evidence="1 2">
    <name type="scientific">Trifolium pratense</name>
    <name type="common">Red clover</name>
    <dbReference type="NCBI Taxonomy" id="57577"/>
    <lineage>
        <taxon>Eukaryota</taxon>
        <taxon>Viridiplantae</taxon>
        <taxon>Streptophyta</taxon>
        <taxon>Embryophyta</taxon>
        <taxon>Tracheophyta</taxon>
        <taxon>Spermatophyta</taxon>
        <taxon>Magnoliopsida</taxon>
        <taxon>eudicotyledons</taxon>
        <taxon>Gunneridae</taxon>
        <taxon>Pentapetalae</taxon>
        <taxon>rosids</taxon>
        <taxon>fabids</taxon>
        <taxon>Fabales</taxon>
        <taxon>Fabaceae</taxon>
        <taxon>Papilionoideae</taxon>
        <taxon>50 kb inversion clade</taxon>
        <taxon>NPAAA clade</taxon>
        <taxon>Hologalegina</taxon>
        <taxon>IRL clade</taxon>
        <taxon>Trifolieae</taxon>
        <taxon>Trifolium</taxon>
    </lineage>
</organism>
<dbReference type="EMBL" id="CASHSV030000716">
    <property type="protein sequence ID" value="CAJ2675813.1"/>
    <property type="molecule type" value="Genomic_DNA"/>
</dbReference>
<protein>
    <submittedName>
        <fullName evidence="1">Uncharacterized protein</fullName>
    </submittedName>
</protein>
<accession>A0ACB0M5B9</accession>
<name>A0ACB0M5B9_TRIPR</name>
<sequence>MVGDTESCNGRACGWNYGRIESLKVEVYNEILNRLRELNIPDVTLPYFEDELWLHFNTLPTRYALEMNVQKAQDVLMHKNLQNMARTIASRPAIEVRLLQVHSASGVHSSKSINSNLQKEINLQDTDFPCNMRSMHEITISTSDKPKLFSQLTTLLSEIGLNIQEAHAFSTLDGYSLDVFVVDGWEGQDTERLKHEVTKKMQKLEEDQWFPLLPFPKETEILKHIPTKKIKKIEPWCSLPKEKPEKIWMNYISNHVNKPISRNYVWEIDASCLRYEKKIGSGSVSDLYKGTYINKDVAIKVFKNGSRNENMQREFSQEIFITSKIQHKNVIKFIGACPKPNFHLVTEYMSGGNMYDFLHIQKVVLTLPSLLKIAIDVSQGVNYLHKNNIIHRDLKTANLLMDEKGQVVKVADFGVARLQNQSGIMTAETGTYRWMAPEVIQHKPYNHKADVFSFGIILWELLTRKLPYEDLSPLQAAIGVVHKDLRPEIPRDTHPKLVELIHRCWHKDPCLRPDFSEIIKFLQHINMMIAVKKKKVKVKAKGMHEHD</sequence>
<evidence type="ECO:0000313" key="2">
    <source>
        <dbReference type="Proteomes" id="UP001177021"/>
    </source>
</evidence>
<comment type="caution">
    <text evidence="1">The sequence shown here is derived from an EMBL/GenBank/DDBJ whole genome shotgun (WGS) entry which is preliminary data.</text>
</comment>
<keyword evidence="2" id="KW-1185">Reference proteome</keyword>
<proteinExistence type="predicted"/>
<gene>
    <name evidence="1" type="ORF">MILVUS5_LOCUS38745</name>
</gene>